<gene>
    <name evidence="1" type="ORF">PHPALM_7116</name>
</gene>
<dbReference type="OrthoDB" id="119763at2759"/>
<evidence type="ECO:0000313" key="1">
    <source>
        <dbReference type="EMBL" id="POM75740.1"/>
    </source>
</evidence>
<dbReference type="Proteomes" id="UP000237271">
    <property type="component" value="Unassembled WGS sequence"/>
</dbReference>
<protein>
    <submittedName>
        <fullName evidence="1">Uncharacterized protein</fullName>
    </submittedName>
</protein>
<dbReference type="EMBL" id="NCKW01003669">
    <property type="protein sequence ID" value="POM75740.1"/>
    <property type="molecule type" value="Genomic_DNA"/>
</dbReference>
<proteinExistence type="predicted"/>
<sequence>MSAEVWGDLISGLCDAAHCCDPQMRYQYFLAGLRNKDWRAALSTTMNMHLPIEDESEYADEPTQAKS</sequence>
<keyword evidence="2" id="KW-1185">Reference proteome</keyword>
<name>A0A2P4YD52_9STRA</name>
<accession>A0A2P4YD52</accession>
<evidence type="ECO:0000313" key="2">
    <source>
        <dbReference type="Proteomes" id="UP000237271"/>
    </source>
</evidence>
<dbReference type="AlphaFoldDB" id="A0A2P4YD52"/>
<comment type="caution">
    <text evidence="1">The sequence shown here is derived from an EMBL/GenBank/DDBJ whole genome shotgun (WGS) entry which is preliminary data.</text>
</comment>
<reference evidence="1 2" key="1">
    <citation type="journal article" date="2017" name="Genome Biol. Evol.">
        <title>Phytophthora megakarya and P. palmivora, closely related causal agents of cacao black pod rot, underwent increases in genome sizes and gene numbers by different mechanisms.</title>
        <authorList>
            <person name="Ali S.S."/>
            <person name="Shao J."/>
            <person name="Lary D.J."/>
            <person name="Kronmiller B."/>
            <person name="Shen D."/>
            <person name="Strem M.D."/>
            <person name="Amoako-Attah I."/>
            <person name="Akrofi A.Y."/>
            <person name="Begoude B.A."/>
            <person name="Ten Hoopen G.M."/>
            <person name="Coulibaly K."/>
            <person name="Kebe B.I."/>
            <person name="Melnick R.L."/>
            <person name="Guiltinan M.J."/>
            <person name="Tyler B.M."/>
            <person name="Meinhardt L.W."/>
            <person name="Bailey B.A."/>
        </authorList>
    </citation>
    <scope>NUCLEOTIDE SEQUENCE [LARGE SCALE GENOMIC DNA]</scope>
    <source>
        <strain evidence="2">sbr112.9</strain>
    </source>
</reference>
<organism evidence="1 2">
    <name type="scientific">Phytophthora palmivora</name>
    <dbReference type="NCBI Taxonomy" id="4796"/>
    <lineage>
        <taxon>Eukaryota</taxon>
        <taxon>Sar</taxon>
        <taxon>Stramenopiles</taxon>
        <taxon>Oomycota</taxon>
        <taxon>Peronosporomycetes</taxon>
        <taxon>Peronosporales</taxon>
        <taxon>Peronosporaceae</taxon>
        <taxon>Phytophthora</taxon>
    </lineage>
</organism>